<dbReference type="Proteomes" id="UP000734854">
    <property type="component" value="Unassembled WGS sequence"/>
</dbReference>
<feature type="region of interest" description="Disordered" evidence="1">
    <location>
        <begin position="240"/>
        <end position="266"/>
    </location>
</feature>
<dbReference type="PANTHER" id="PTHR21450">
    <property type="entry name" value="PROTEIN ALTERED PHOSPHATE STARVATION RESPONSE 1"/>
    <property type="match status" value="1"/>
</dbReference>
<feature type="domain" description="DUF630" evidence="3">
    <location>
        <begin position="1"/>
        <end position="56"/>
    </location>
</feature>
<accession>A0A8J5GKF5</accession>
<feature type="compositionally biased region" description="Low complexity" evidence="1">
    <location>
        <begin position="108"/>
        <end position="120"/>
    </location>
</feature>
<feature type="region of interest" description="Disordered" evidence="1">
    <location>
        <begin position="283"/>
        <end position="366"/>
    </location>
</feature>
<feature type="compositionally biased region" description="Basic and acidic residues" evidence="1">
    <location>
        <begin position="339"/>
        <end position="353"/>
    </location>
</feature>
<gene>
    <name evidence="4" type="ORF">ZIOFF_037705</name>
</gene>
<evidence type="ECO:0000313" key="5">
    <source>
        <dbReference type="Proteomes" id="UP000734854"/>
    </source>
</evidence>
<name>A0A8J5GKF5_ZINOF</name>
<dbReference type="PANTHER" id="PTHR21450:SF61">
    <property type="entry name" value="OS09G0547300 PROTEIN"/>
    <property type="match status" value="1"/>
</dbReference>
<evidence type="ECO:0000259" key="3">
    <source>
        <dbReference type="Pfam" id="PF04783"/>
    </source>
</evidence>
<dbReference type="InterPro" id="IPR006868">
    <property type="entry name" value="DUF630"/>
</dbReference>
<feature type="compositionally biased region" description="Low complexity" evidence="1">
    <location>
        <begin position="317"/>
        <end position="334"/>
    </location>
</feature>
<proteinExistence type="predicted"/>
<feature type="compositionally biased region" description="Acidic residues" evidence="1">
    <location>
        <begin position="296"/>
        <end position="305"/>
    </location>
</feature>
<dbReference type="AlphaFoldDB" id="A0A8J5GKF5"/>
<sequence length="811" mass="90076">MGCGGSKLQEEAAVSLCRQRSQLLAEAIRYRYDLADAHAAYARSLQSVAVALHEFLYGTRPPPQASPVLPLPAQRKGDPVPPFTPSPLPAAAAAAAVSLPFAAVHGHSQSHSGSHINFHPSDSDSDDISPFHSDGGSPLHHLPVDDSAAVGKTYVNLNYAKKGPTQSSVTHEQQPPNSEPVRFGSVDEPASVAGPYYGYPYPPQNSNFYPSYPSYQSHMNYGDGMSGGFFGFSSPPPSIPPPAMAASGNPTSREPPPPPTSTASAFDFLNPFESFDNYFAPYSPRRSSRELREEEGIPDLEEEDREVVKEAYGDPKYTASTSASANGANATYSGKTARRSKEVEISRADDASQRKAKPVEAGSSSEHEIHMIEKSVVAEPAERRTAGFTVSRNYRNDSEIVQEIKTQFDRVSQSVEQASKMLEVGKTLYQKKNSSHKVSVRRMICGLSLTSTNADLSYEEDDSLSSTLQKLYSWEQKLLAEVMVEEEMRVQYERKRQDLRYLSERGAEAEKLEAVETSIRKLSTKIRISIQVAGTISNKINQLRDGELWLRVCEIINGCNVFLLSQQPCSFEEMWRVMSECHLIQHQAISQAQNLDSAVPGGKPPDALETIKHLELVMAEWIANFSIWVTAQKMYVNALNGWLRKGIAYEPEVTDDGEVPFSPGRLGAPPVFVICNYWSSSIDMVSEMEVIKAARSFIDNVLNIWKEHKAVQQQRQLTNKDKNSKLRSIEMEEQELLKQRKKLLTISSENKMPTIGHEDRGPTVISFQSSLRHVFEVVENFSANTMKLYEVLNKQTEEEKQRLVGEDARGS</sequence>
<dbReference type="Pfam" id="PF04782">
    <property type="entry name" value="DUF632"/>
    <property type="match status" value="1"/>
</dbReference>
<organism evidence="4 5">
    <name type="scientific">Zingiber officinale</name>
    <name type="common">Ginger</name>
    <name type="synonym">Amomum zingiber</name>
    <dbReference type="NCBI Taxonomy" id="94328"/>
    <lineage>
        <taxon>Eukaryota</taxon>
        <taxon>Viridiplantae</taxon>
        <taxon>Streptophyta</taxon>
        <taxon>Embryophyta</taxon>
        <taxon>Tracheophyta</taxon>
        <taxon>Spermatophyta</taxon>
        <taxon>Magnoliopsida</taxon>
        <taxon>Liliopsida</taxon>
        <taxon>Zingiberales</taxon>
        <taxon>Zingiberaceae</taxon>
        <taxon>Zingiber</taxon>
    </lineage>
</organism>
<feature type="region of interest" description="Disordered" evidence="1">
    <location>
        <begin position="108"/>
        <end position="144"/>
    </location>
</feature>
<dbReference type="EMBL" id="JACMSC010000010">
    <property type="protein sequence ID" value="KAG6505349.1"/>
    <property type="molecule type" value="Genomic_DNA"/>
</dbReference>
<feature type="region of interest" description="Disordered" evidence="1">
    <location>
        <begin position="163"/>
        <end position="185"/>
    </location>
</feature>
<feature type="compositionally biased region" description="Polar residues" evidence="1">
    <location>
        <begin position="164"/>
        <end position="176"/>
    </location>
</feature>
<evidence type="ECO:0000259" key="2">
    <source>
        <dbReference type="Pfam" id="PF04782"/>
    </source>
</evidence>
<feature type="domain" description="DUF632" evidence="2">
    <location>
        <begin position="399"/>
        <end position="701"/>
    </location>
</feature>
<evidence type="ECO:0008006" key="6">
    <source>
        <dbReference type="Google" id="ProtNLM"/>
    </source>
</evidence>
<dbReference type="Pfam" id="PF04783">
    <property type="entry name" value="DUF630"/>
    <property type="match status" value="1"/>
</dbReference>
<reference evidence="4 5" key="1">
    <citation type="submission" date="2020-08" db="EMBL/GenBank/DDBJ databases">
        <title>Plant Genome Project.</title>
        <authorList>
            <person name="Zhang R.-G."/>
        </authorList>
    </citation>
    <scope>NUCLEOTIDE SEQUENCE [LARGE SCALE GENOMIC DNA]</scope>
    <source>
        <tissue evidence="4">Rhizome</tissue>
    </source>
</reference>
<dbReference type="InterPro" id="IPR006867">
    <property type="entry name" value="DUF632"/>
</dbReference>
<protein>
    <recommendedName>
        <fullName evidence="6">BZIP transcription factor</fullName>
    </recommendedName>
</protein>
<evidence type="ECO:0000313" key="4">
    <source>
        <dbReference type="EMBL" id="KAG6505349.1"/>
    </source>
</evidence>
<evidence type="ECO:0000256" key="1">
    <source>
        <dbReference type="SAM" id="MobiDB-lite"/>
    </source>
</evidence>
<comment type="caution">
    <text evidence="4">The sequence shown here is derived from an EMBL/GenBank/DDBJ whole genome shotgun (WGS) entry which is preliminary data.</text>
</comment>
<keyword evidence="5" id="KW-1185">Reference proteome</keyword>